<gene>
    <name evidence="1" type="ORF">Clopa_2181</name>
</gene>
<dbReference type="EMBL" id="CP003261">
    <property type="protein sequence ID" value="AGK97058.1"/>
    <property type="molecule type" value="Genomic_DNA"/>
</dbReference>
<protein>
    <submittedName>
        <fullName evidence="1">Uncharacterized protein</fullName>
    </submittedName>
</protein>
<dbReference type="PATRIC" id="fig|86416.3.peg.2157"/>
<sequence>MTDWYNLSWNDVVNLFQSNSNRGLDEDKVLKRKMEII</sequence>
<name>R4K3A6_CLOPA</name>
<keyword evidence="2" id="KW-1185">Reference proteome</keyword>
<dbReference type="HOGENOM" id="CLU_3342314_0_0_9"/>
<proteinExistence type="predicted"/>
<evidence type="ECO:0000313" key="1">
    <source>
        <dbReference type="EMBL" id="AGK97058.1"/>
    </source>
</evidence>
<dbReference type="AlphaFoldDB" id="R4K3A6"/>
<accession>R4K3A6</accession>
<reference evidence="1 2" key="1">
    <citation type="submission" date="2012-01" db="EMBL/GenBank/DDBJ databases">
        <title>Complete sequence of chromosome of Clostridium pasteurianum BC1.</title>
        <authorList>
            <consortium name="US DOE Joint Genome Institute"/>
            <person name="Lucas S."/>
            <person name="Han J."/>
            <person name="Lapidus A."/>
            <person name="Cheng J.-F."/>
            <person name="Goodwin L."/>
            <person name="Pitluck S."/>
            <person name="Peters L."/>
            <person name="Mikhailova N."/>
            <person name="Teshima H."/>
            <person name="Detter J.C."/>
            <person name="Han C."/>
            <person name="Tapia R."/>
            <person name="Land M."/>
            <person name="Hauser L."/>
            <person name="Kyrpides N."/>
            <person name="Ivanova N."/>
            <person name="Pagani I."/>
            <person name="Dunn J."/>
            <person name="Taghavi S."/>
            <person name="Francis A."/>
            <person name="van der Lelie D."/>
            <person name="Woyke T."/>
        </authorList>
    </citation>
    <scope>NUCLEOTIDE SEQUENCE [LARGE SCALE GENOMIC DNA]</scope>
    <source>
        <strain evidence="1 2">BC1</strain>
    </source>
</reference>
<dbReference type="KEGG" id="cpas:Clopa_2181"/>
<organism evidence="1 2">
    <name type="scientific">Clostridium pasteurianum BC1</name>
    <dbReference type="NCBI Taxonomy" id="86416"/>
    <lineage>
        <taxon>Bacteria</taxon>
        <taxon>Bacillati</taxon>
        <taxon>Bacillota</taxon>
        <taxon>Clostridia</taxon>
        <taxon>Eubacteriales</taxon>
        <taxon>Clostridiaceae</taxon>
        <taxon>Clostridium</taxon>
    </lineage>
</organism>
<dbReference type="STRING" id="86416.Clopa_2181"/>
<evidence type="ECO:0000313" key="2">
    <source>
        <dbReference type="Proteomes" id="UP000013523"/>
    </source>
</evidence>
<dbReference type="Proteomes" id="UP000013523">
    <property type="component" value="Chromosome"/>
</dbReference>